<dbReference type="GO" id="GO:0015031">
    <property type="term" value="P:protein transport"/>
    <property type="evidence" value="ECO:0007669"/>
    <property type="project" value="UniProtKB-KW"/>
</dbReference>
<gene>
    <name evidence="12" type="ORF">B1C78_05130</name>
</gene>
<evidence type="ECO:0000256" key="1">
    <source>
        <dbReference type="ARBA" id="ARBA00003041"/>
    </source>
</evidence>
<feature type="domain" description="Flagellar assembly protein FliH/Type III secretion system HrpE" evidence="11">
    <location>
        <begin position="78"/>
        <end position="201"/>
    </location>
</feature>
<feature type="region of interest" description="Disordered" evidence="10">
    <location>
        <begin position="22"/>
        <end position="45"/>
    </location>
</feature>
<dbReference type="GO" id="GO:0044781">
    <property type="term" value="P:bacterial-type flagellum organization"/>
    <property type="evidence" value="ECO:0007669"/>
    <property type="project" value="UniProtKB-KW"/>
</dbReference>
<keyword evidence="13" id="KW-1185">Reference proteome</keyword>
<dbReference type="Proteomes" id="UP000189462">
    <property type="component" value="Unassembled WGS sequence"/>
</dbReference>
<keyword evidence="12" id="KW-0966">Cell projection</keyword>
<dbReference type="GO" id="GO:0071973">
    <property type="term" value="P:bacterial-type flagellum-dependent cell motility"/>
    <property type="evidence" value="ECO:0007669"/>
    <property type="project" value="InterPro"/>
</dbReference>
<evidence type="ECO:0000256" key="8">
    <source>
        <dbReference type="ARBA" id="ARBA00022927"/>
    </source>
</evidence>
<evidence type="ECO:0000256" key="6">
    <source>
        <dbReference type="ARBA" id="ARBA00022490"/>
    </source>
</evidence>
<dbReference type="GO" id="GO:0005829">
    <property type="term" value="C:cytosol"/>
    <property type="evidence" value="ECO:0007669"/>
    <property type="project" value="TreeGrafter"/>
</dbReference>
<dbReference type="RefSeq" id="WP_077278070.1">
    <property type="nucleotide sequence ID" value="NZ_MVBK01000029.1"/>
</dbReference>
<sequence length="228" mass="25205">MIQRVISGEHGEAAQLWEAPSVAGASARPTPAQGKAQAHGLPTAERIEDIERQAREEGYQKGLEEGRKAGRDALAREGKALHRLVSSLTPTVEDLDARLEDELVTLAVTVARQLVRRELRTDPGQIVAVVREALGVLPSSERRIRLHLHPEDARIVREAMHLSELEQPWQIFEDPTLSRGGTRVETDVSSVDATLETRLNAVIAEFWGERRDDARTEGHEVDEGDAQA</sequence>
<keyword evidence="6" id="KW-0963">Cytoplasm</keyword>
<accession>A0A1V3NMY2</accession>
<evidence type="ECO:0000256" key="4">
    <source>
        <dbReference type="ARBA" id="ARBA00016507"/>
    </source>
</evidence>
<evidence type="ECO:0000256" key="5">
    <source>
        <dbReference type="ARBA" id="ARBA00022448"/>
    </source>
</evidence>
<evidence type="ECO:0000259" key="11">
    <source>
        <dbReference type="Pfam" id="PF02108"/>
    </source>
</evidence>
<dbReference type="PANTHER" id="PTHR34982">
    <property type="entry name" value="YOP PROTEINS TRANSLOCATION PROTEIN L"/>
    <property type="match status" value="1"/>
</dbReference>
<reference evidence="12 13" key="1">
    <citation type="submission" date="2017-02" db="EMBL/GenBank/DDBJ databases">
        <title>Genomic diversity within the haloalkaliphilic genus Thioalkalivibrio.</title>
        <authorList>
            <person name="Ahn A.-C."/>
            <person name="Meier-Kolthoff J."/>
            <person name="Overmars L."/>
            <person name="Richter M."/>
            <person name="Woyke T."/>
            <person name="Sorokin D.Y."/>
            <person name="Muyzer G."/>
        </authorList>
    </citation>
    <scope>NUCLEOTIDE SEQUENCE [LARGE SCALE GENOMIC DNA]</scope>
    <source>
        <strain evidence="12 13">ALJD</strain>
    </source>
</reference>
<evidence type="ECO:0000256" key="9">
    <source>
        <dbReference type="ARBA" id="ARBA00023225"/>
    </source>
</evidence>
<evidence type="ECO:0000256" key="10">
    <source>
        <dbReference type="SAM" id="MobiDB-lite"/>
    </source>
</evidence>
<dbReference type="GO" id="GO:0003774">
    <property type="term" value="F:cytoskeletal motor activity"/>
    <property type="evidence" value="ECO:0007669"/>
    <property type="project" value="InterPro"/>
</dbReference>
<comment type="caution">
    <text evidence="12">The sequence shown here is derived from an EMBL/GenBank/DDBJ whole genome shotgun (WGS) entry which is preliminary data.</text>
</comment>
<dbReference type="InterPro" id="IPR018035">
    <property type="entry name" value="Flagellar_FliH/T3SS_HrpE"/>
</dbReference>
<name>A0A1V3NMY2_9GAMM</name>
<dbReference type="STRING" id="108003.B1C78_05130"/>
<comment type="subcellular location">
    <subcellularLocation>
        <location evidence="2">Cytoplasm</location>
    </subcellularLocation>
</comment>
<protein>
    <recommendedName>
        <fullName evidence="4">Flagellar assembly protein FliH</fullName>
    </recommendedName>
</protein>
<proteinExistence type="inferred from homology"/>
<evidence type="ECO:0000256" key="7">
    <source>
        <dbReference type="ARBA" id="ARBA00022795"/>
    </source>
</evidence>
<dbReference type="PANTHER" id="PTHR34982:SF1">
    <property type="entry name" value="FLAGELLAR ASSEMBLY PROTEIN FLIH"/>
    <property type="match status" value="1"/>
</dbReference>
<keyword evidence="7" id="KW-1005">Bacterial flagellum biogenesis</keyword>
<dbReference type="PRINTS" id="PR01003">
    <property type="entry name" value="FLGFLIH"/>
</dbReference>
<evidence type="ECO:0000256" key="3">
    <source>
        <dbReference type="ARBA" id="ARBA00006602"/>
    </source>
</evidence>
<keyword evidence="12" id="KW-0969">Cilium</keyword>
<dbReference type="EMBL" id="MVBK01000029">
    <property type="protein sequence ID" value="OOG26192.1"/>
    <property type="molecule type" value="Genomic_DNA"/>
</dbReference>
<comment type="function">
    <text evidence="1">Needed for flagellar regrowth and assembly.</text>
</comment>
<keyword evidence="8" id="KW-0653">Protein transport</keyword>
<evidence type="ECO:0000256" key="2">
    <source>
        <dbReference type="ARBA" id="ARBA00004496"/>
    </source>
</evidence>
<dbReference type="InterPro" id="IPR051472">
    <property type="entry name" value="T3SS_Stator/FliH"/>
</dbReference>
<keyword evidence="5" id="KW-0813">Transport</keyword>
<evidence type="ECO:0000313" key="13">
    <source>
        <dbReference type="Proteomes" id="UP000189462"/>
    </source>
</evidence>
<evidence type="ECO:0000313" key="12">
    <source>
        <dbReference type="EMBL" id="OOG26192.1"/>
    </source>
</evidence>
<dbReference type="InterPro" id="IPR000563">
    <property type="entry name" value="Flag_FliH"/>
</dbReference>
<dbReference type="AlphaFoldDB" id="A0A1V3NMY2"/>
<dbReference type="Pfam" id="PF02108">
    <property type="entry name" value="FliH"/>
    <property type="match status" value="1"/>
</dbReference>
<dbReference type="GO" id="GO:0009288">
    <property type="term" value="C:bacterial-type flagellum"/>
    <property type="evidence" value="ECO:0007669"/>
    <property type="project" value="InterPro"/>
</dbReference>
<keyword evidence="12" id="KW-0282">Flagellum</keyword>
<organism evidence="12 13">
    <name type="scientific">Thioalkalivibrio denitrificans</name>
    <dbReference type="NCBI Taxonomy" id="108003"/>
    <lineage>
        <taxon>Bacteria</taxon>
        <taxon>Pseudomonadati</taxon>
        <taxon>Pseudomonadota</taxon>
        <taxon>Gammaproteobacteria</taxon>
        <taxon>Chromatiales</taxon>
        <taxon>Ectothiorhodospiraceae</taxon>
        <taxon>Thioalkalivibrio</taxon>
    </lineage>
</organism>
<dbReference type="OrthoDB" id="6196089at2"/>
<keyword evidence="9" id="KW-1006">Bacterial flagellum protein export</keyword>
<comment type="similarity">
    <text evidence="3">Belongs to the FliH family.</text>
</comment>